<evidence type="ECO:0000256" key="1">
    <source>
        <dbReference type="SAM" id="SignalP"/>
    </source>
</evidence>
<gene>
    <name evidence="2" type="ORF">BCR36DRAFT_583207</name>
</gene>
<evidence type="ECO:0000313" key="2">
    <source>
        <dbReference type="EMBL" id="ORX50621.1"/>
    </source>
</evidence>
<reference evidence="2 3" key="2">
    <citation type="submission" date="2016-08" db="EMBL/GenBank/DDBJ databases">
        <title>Pervasive Adenine N6-methylation of Active Genes in Fungi.</title>
        <authorList>
            <consortium name="DOE Joint Genome Institute"/>
            <person name="Mondo S.J."/>
            <person name="Dannebaum R.O."/>
            <person name="Kuo R.C."/>
            <person name="Labutti K."/>
            <person name="Haridas S."/>
            <person name="Kuo A."/>
            <person name="Salamov A."/>
            <person name="Ahrendt S.R."/>
            <person name="Lipzen A."/>
            <person name="Sullivan W."/>
            <person name="Andreopoulos W.B."/>
            <person name="Clum A."/>
            <person name="Lindquist E."/>
            <person name="Daum C."/>
            <person name="Ramamoorthy G.K."/>
            <person name="Gryganskyi A."/>
            <person name="Culley D."/>
            <person name="Magnuson J.K."/>
            <person name="James T.Y."/>
            <person name="O'Malley M.A."/>
            <person name="Stajich J.E."/>
            <person name="Spatafora J.W."/>
            <person name="Visel A."/>
            <person name="Grigoriev I.V."/>
        </authorList>
    </citation>
    <scope>NUCLEOTIDE SEQUENCE [LARGE SCALE GENOMIC DNA]</scope>
    <source>
        <strain evidence="3">finn</strain>
    </source>
</reference>
<evidence type="ECO:0000313" key="3">
    <source>
        <dbReference type="Proteomes" id="UP000193719"/>
    </source>
</evidence>
<reference evidence="2 3" key="1">
    <citation type="submission" date="2016-08" db="EMBL/GenBank/DDBJ databases">
        <title>Genomes of anaerobic fungi encode conserved fungal cellulosomes for biomass hydrolysis.</title>
        <authorList>
            <consortium name="DOE Joint Genome Institute"/>
            <person name="Haitjema C.H."/>
            <person name="Gilmore S.P."/>
            <person name="Henske J.K."/>
            <person name="Solomon K.V."/>
            <person name="De Groot R."/>
            <person name="Kuo A."/>
            <person name="Mondo S.J."/>
            <person name="Salamov A.A."/>
            <person name="Labutti K."/>
            <person name="Zhao Z."/>
            <person name="Chiniquy J."/>
            <person name="Barry K."/>
            <person name="Brewer H.M."/>
            <person name="Purvine S.O."/>
            <person name="Wright A.T."/>
            <person name="Boxma B."/>
            <person name="Van Alen T."/>
            <person name="Hackstein J.H."/>
            <person name="Baker S.E."/>
            <person name="Grigoriev I.V."/>
            <person name="O'Malley M.A."/>
        </authorList>
    </citation>
    <scope>NUCLEOTIDE SEQUENCE [LARGE SCALE GENOMIC DNA]</scope>
    <source>
        <strain evidence="3">finn</strain>
    </source>
</reference>
<dbReference type="OrthoDB" id="10476704at2759"/>
<comment type="caution">
    <text evidence="2">The sequence shown here is derived from an EMBL/GenBank/DDBJ whole genome shotgun (WGS) entry which is preliminary data.</text>
</comment>
<keyword evidence="1" id="KW-0732">Signal</keyword>
<keyword evidence="3" id="KW-1185">Reference proteome</keyword>
<sequence>MQFKNINIILSFIYFASTVISAPISENDVNGKNPFIEASPIPVKADKNLFEGLLKAEGINKRDSEKNPFIEASPIPVKADKNLFEGLINH</sequence>
<accession>A0A1Y1V9J1</accession>
<feature type="chain" id="PRO_5012282234" evidence="1">
    <location>
        <begin position="22"/>
        <end position="90"/>
    </location>
</feature>
<dbReference type="Proteomes" id="UP000193719">
    <property type="component" value="Unassembled WGS sequence"/>
</dbReference>
<protein>
    <submittedName>
        <fullName evidence="2">Uncharacterized protein</fullName>
    </submittedName>
</protein>
<name>A0A1Y1V9J1_9FUNG</name>
<organism evidence="2 3">
    <name type="scientific">Piromyces finnis</name>
    <dbReference type="NCBI Taxonomy" id="1754191"/>
    <lineage>
        <taxon>Eukaryota</taxon>
        <taxon>Fungi</taxon>
        <taxon>Fungi incertae sedis</taxon>
        <taxon>Chytridiomycota</taxon>
        <taxon>Chytridiomycota incertae sedis</taxon>
        <taxon>Neocallimastigomycetes</taxon>
        <taxon>Neocallimastigales</taxon>
        <taxon>Neocallimastigaceae</taxon>
        <taxon>Piromyces</taxon>
    </lineage>
</organism>
<feature type="signal peptide" evidence="1">
    <location>
        <begin position="1"/>
        <end position="21"/>
    </location>
</feature>
<dbReference type="EMBL" id="MCFH01000020">
    <property type="protein sequence ID" value="ORX50621.1"/>
    <property type="molecule type" value="Genomic_DNA"/>
</dbReference>
<proteinExistence type="predicted"/>
<dbReference type="AlphaFoldDB" id="A0A1Y1V9J1"/>